<feature type="region of interest" description="Disordered" evidence="10">
    <location>
        <begin position="546"/>
        <end position="567"/>
    </location>
</feature>
<comment type="cofactor">
    <cofactor evidence="8 9">
        <name>Zn(2+)</name>
        <dbReference type="ChEBI" id="CHEBI:29105"/>
    </cofactor>
    <text evidence="8 9">Binds 1 zinc ion per subunit.</text>
</comment>
<organism evidence="11 12">
    <name type="scientific">Cynoglossus semilaevis</name>
    <name type="common">Tongue sole</name>
    <dbReference type="NCBI Taxonomy" id="244447"/>
    <lineage>
        <taxon>Eukaryota</taxon>
        <taxon>Metazoa</taxon>
        <taxon>Chordata</taxon>
        <taxon>Craniata</taxon>
        <taxon>Vertebrata</taxon>
        <taxon>Euteleostomi</taxon>
        <taxon>Actinopterygii</taxon>
        <taxon>Neopterygii</taxon>
        <taxon>Teleostei</taxon>
        <taxon>Neoteleostei</taxon>
        <taxon>Acanthomorphata</taxon>
        <taxon>Carangaria</taxon>
        <taxon>Pleuronectiformes</taxon>
        <taxon>Pleuronectoidei</taxon>
        <taxon>Cynoglossidae</taxon>
        <taxon>Cynoglossinae</taxon>
        <taxon>Cynoglossus</taxon>
    </lineage>
</organism>
<dbReference type="GO" id="GO:0006508">
    <property type="term" value="P:proteolysis"/>
    <property type="evidence" value="ECO:0007669"/>
    <property type="project" value="UniProtKB-KW"/>
</dbReference>
<dbReference type="EC" id="3.4.24.-" evidence="9"/>
<evidence type="ECO:0000256" key="4">
    <source>
        <dbReference type="ARBA" id="ARBA00022801"/>
    </source>
</evidence>
<name>A0A3P8UWP7_CYNSE</name>
<feature type="signal peptide" evidence="9">
    <location>
        <begin position="1"/>
        <end position="29"/>
    </location>
</feature>
<dbReference type="Proteomes" id="UP000265120">
    <property type="component" value="Chromosome 1"/>
</dbReference>
<dbReference type="Gene3D" id="2.30.34.10">
    <property type="entry name" value="Leishmanolysin domain 4"/>
    <property type="match status" value="1"/>
</dbReference>
<feature type="binding site" evidence="8">
    <location>
        <position position="259"/>
    </location>
    <ligand>
        <name>Zn(2+)</name>
        <dbReference type="ChEBI" id="CHEBI:29105"/>
        <note>catalytic</note>
    </ligand>
</feature>
<evidence type="ECO:0000256" key="7">
    <source>
        <dbReference type="PIRSR" id="PIRSR601577-1"/>
    </source>
</evidence>
<protein>
    <recommendedName>
        <fullName evidence="9">Leishmanolysin-like peptidase</fullName>
        <ecNumber evidence="9">3.4.24.-</ecNumber>
    </recommendedName>
</protein>
<keyword evidence="2 9" id="KW-0645">Protease</keyword>
<evidence type="ECO:0000256" key="6">
    <source>
        <dbReference type="ARBA" id="ARBA00023049"/>
    </source>
</evidence>
<evidence type="ECO:0000256" key="1">
    <source>
        <dbReference type="ARBA" id="ARBA00005860"/>
    </source>
</evidence>
<evidence type="ECO:0000256" key="8">
    <source>
        <dbReference type="PIRSR" id="PIRSR601577-2"/>
    </source>
</evidence>
<dbReference type="AlphaFoldDB" id="A0A3P8UWP7"/>
<evidence type="ECO:0000256" key="2">
    <source>
        <dbReference type="ARBA" id="ARBA00022670"/>
    </source>
</evidence>
<dbReference type="Gene3D" id="3.90.132.10">
    <property type="entry name" value="Leishmanolysin , domain 2"/>
    <property type="match status" value="1"/>
</dbReference>
<dbReference type="GO" id="GO:0046872">
    <property type="term" value="F:metal ion binding"/>
    <property type="evidence" value="ECO:0007669"/>
    <property type="project" value="UniProtKB-KW"/>
</dbReference>
<evidence type="ECO:0000313" key="11">
    <source>
        <dbReference type="Ensembl" id="ENSCSEP00000006792.1"/>
    </source>
</evidence>
<evidence type="ECO:0000256" key="3">
    <source>
        <dbReference type="ARBA" id="ARBA00022723"/>
    </source>
</evidence>
<feature type="active site" evidence="7">
    <location>
        <position position="256"/>
    </location>
</feature>
<keyword evidence="12" id="KW-1185">Reference proteome</keyword>
<dbReference type="InterPro" id="IPR001577">
    <property type="entry name" value="Peptidase_M8"/>
</dbReference>
<evidence type="ECO:0000256" key="10">
    <source>
        <dbReference type="SAM" id="MobiDB-lite"/>
    </source>
</evidence>
<evidence type="ECO:0000256" key="5">
    <source>
        <dbReference type="ARBA" id="ARBA00022833"/>
    </source>
</evidence>
<dbReference type="Pfam" id="PF01457">
    <property type="entry name" value="Peptidase_M8"/>
    <property type="match status" value="1"/>
</dbReference>
<dbReference type="GO" id="GO:0005737">
    <property type="term" value="C:cytoplasm"/>
    <property type="evidence" value="ECO:0007669"/>
    <property type="project" value="TreeGrafter"/>
</dbReference>
<dbReference type="InParanoid" id="A0A3P8UWP7"/>
<accession>A0A3P8UWP7</accession>
<keyword evidence="5 8" id="KW-0862">Zinc</keyword>
<dbReference type="GO" id="GO:0004222">
    <property type="term" value="F:metalloendopeptidase activity"/>
    <property type="evidence" value="ECO:0007669"/>
    <property type="project" value="UniProtKB-UniRule"/>
</dbReference>
<sequence>MALPPPFRPWLTVVCVLPVLMDQIPGVLQKCIYDEVQAEVRKVRLEPATSQGRGFYSQRLETNPRVGASPQPIRIHTWITRESDNLPEAERRRVMMAVEEGVDKVSSLLSVPRIVGPLLLSRDISKYCKFVWSNSGGANSNRCGRANVNYRNETCLDVTIPDQHLSGCYIYPQPDSPYRTVLRAEGSGVSDTDFLLYLHIGSTHKCRAEPDVWAYAAHCQTDTDGRPVAAVVVICRDRLTQQTYKHQATVQMVIHELFHVLGFSKDLFPTWTDCSTHTHGGAKCSPQKTVVRPDGSGQLRIFSPSVISVLQKHLRSSEPELGGLLENLHVSPGRGSSHWEALLLQGSIMTAVLEESSTVRIDPLTLAAFQDTGWYSVDLGRAQNLVWGQGEGAQFGSVSSCQNRTSAFFCSGSGLGCHFLHLHKGECQTDPYLEGCRIYKPLKNASECWKKENSVRSPGDKLRVEVWGRDSRCFFSNLSRHTHFPVDSSSVGGQCYRHRCTGPNSYQIQVSGSDWVDCPAGGTVQISGYQGVVFCPDRRLCLYPDVTPPSDDEDTASHTSPVQGGTWSTPLTNPTMVSVVILLLL</sequence>
<feature type="binding site" evidence="8">
    <location>
        <position position="338"/>
    </location>
    <ligand>
        <name>Zn(2+)</name>
        <dbReference type="ChEBI" id="CHEBI:29105"/>
        <note>catalytic</note>
    </ligand>
</feature>
<dbReference type="PANTHER" id="PTHR10942:SF6">
    <property type="entry name" value="CILIATED LEFT-RIGHT ORGANIZER METALLOPEPTIDASE"/>
    <property type="match status" value="1"/>
</dbReference>
<keyword evidence="4 9" id="KW-0378">Hydrolase</keyword>
<dbReference type="GO" id="GO:0016020">
    <property type="term" value="C:membrane"/>
    <property type="evidence" value="ECO:0007669"/>
    <property type="project" value="InterPro"/>
</dbReference>
<proteinExistence type="inferred from homology"/>
<evidence type="ECO:0000256" key="9">
    <source>
        <dbReference type="RuleBase" id="RU366077"/>
    </source>
</evidence>
<dbReference type="GO" id="GO:0007155">
    <property type="term" value="P:cell adhesion"/>
    <property type="evidence" value="ECO:0007669"/>
    <property type="project" value="InterPro"/>
</dbReference>
<keyword evidence="9" id="KW-0732">Signal</keyword>
<evidence type="ECO:0000313" key="12">
    <source>
        <dbReference type="Proteomes" id="UP000265120"/>
    </source>
</evidence>
<reference evidence="11 12" key="1">
    <citation type="journal article" date="2014" name="Nat. Genet.">
        <title>Whole-genome sequence of a flatfish provides insights into ZW sex chromosome evolution and adaptation to a benthic lifestyle.</title>
        <authorList>
            <person name="Chen S."/>
            <person name="Zhang G."/>
            <person name="Shao C."/>
            <person name="Huang Q."/>
            <person name="Liu G."/>
            <person name="Zhang P."/>
            <person name="Song W."/>
            <person name="An N."/>
            <person name="Chalopin D."/>
            <person name="Volff J.N."/>
            <person name="Hong Y."/>
            <person name="Li Q."/>
            <person name="Sha Z."/>
            <person name="Zhou H."/>
            <person name="Xie M."/>
            <person name="Yu Q."/>
            <person name="Liu Y."/>
            <person name="Xiang H."/>
            <person name="Wang N."/>
            <person name="Wu K."/>
            <person name="Yang C."/>
            <person name="Zhou Q."/>
            <person name="Liao X."/>
            <person name="Yang L."/>
            <person name="Hu Q."/>
            <person name="Zhang J."/>
            <person name="Meng L."/>
            <person name="Jin L."/>
            <person name="Tian Y."/>
            <person name="Lian J."/>
            <person name="Yang J."/>
            <person name="Miao G."/>
            <person name="Liu S."/>
            <person name="Liang Z."/>
            <person name="Yan F."/>
            <person name="Li Y."/>
            <person name="Sun B."/>
            <person name="Zhang H."/>
            <person name="Zhang J."/>
            <person name="Zhu Y."/>
            <person name="Du M."/>
            <person name="Zhao Y."/>
            <person name="Schartl M."/>
            <person name="Tang Q."/>
            <person name="Wang J."/>
        </authorList>
    </citation>
    <scope>NUCLEOTIDE SEQUENCE</scope>
</reference>
<feature type="compositionally biased region" description="Polar residues" evidence="10">
    <location>
        <begin position="557"/>
        <end position="567"/>
    </location>
</feature>
<reference evidence="11" key="2">
    <citation type="submission" date="2025-08" db="UniProtKB">
        <authorList>
            <consortium name="Ensembl"/>
        </authorList>
    </citation>
    <scope>IDENTIFICATION</scope>
</reference>
<dbReference type="SUPFAM" id="SSF55486">
    <property type="entry name" value="Metalloproteases ('zincins'), catalytic domain"/>
    <property type="match status" value="1"/>
</dbReference>
<feature type="binding site" evidence="8">
    <location>
        <position position="255"/>
    </location>
    <ligand>
        <name>Zn(2+)</name>
        <dbReference type="ChEBI" id="CHEBI:29105"/>
        <note>catalytic</note>
    </ligand>
</feature>
<feature type="chain" id="PRO_5023975365" description="Leishmanolysin-like peptidase" evidence="9">
    <location>
        <begin position="30"/>
        <end position="585"/>
    </location>
</feature>
<dbReference type="Gene3D" id="3.10.170.20">
    <property type="match status" value="1"/>
</dbReference>
<comment type="similarity">
    <text evidence="1 9">Belongs to the peptidase M8 family.</text>
</comment>
<reference evidence="11" key="3">
    <citation type="submission" date="2025-09" db="UniProtKB">
        <authorList>
            <consortium name="Ensembl"/>
        </authorList>
    </citation>
    <scope>IDENTIFICATION</scope>
</reference>
<keyword evidence="3 8" id="KW-0479">Metal-binding</keyword>
<dbReference type="PANTHER" id="PTHR10942">
    <property type="entry name" value="LEISHMANOLYSIN-LIKE PEPTIDASE"/>
    <property type="match status" value="1"/>
</dbReference>
<keyword evidence="6 8" id="KW-0482">Metalloprotease</keyword>
<dbReference type="STRING" id="244447.ENSCSEP00000006792"/>
<dbReference type="GeneTree" id="ENSGT00940000163573"/>
<dbReference type="Ensembl" id="ENSCSET00000006866.1">
    <property type="protein sequence ID" value="ENSCSEP00000006792.1"/>
    <property type="gene ID" value="ENSCSEG00000004391.1"/>
</dbReference>
<dbReference type="OMA" id="CTERGAY"/>